<evidence type="ECO:0000313" key="2">
    <source>
        <dbReference type="EMBL" id="RSZ58366.1"/>
    </source>
</evidence>
<feature type="domain" description="DUF8082" evidence="1">
    <location>
        <begin position="131"/>
        <end position="184"/>
    </location>
</feature>
<proteinExistence type="predicted"/>
<reference evidence="2 3" key="1">
    <citation type="submission" date="2018-12" db="EMBL/GenBank/DDBJ databases">
        <authorList>
            <person name="Yang E."/>
        </authorList>
    </citation>
    <scope>NUCLEOTIDE SEQUENCE [LARGE SCALE GENOMIC DNA]</scope>
    <source>
        <strain evidence="2 3">SOD</strain>
    </source>
</reference>
<accession>A0A430HLE3</accession>
<evidence type="ECO:0000259" key="1">
    <source>
        <dbReference type="Pfam" id="PF26309"/>
    </source>
</evidence>
<dbReference type="Pfam" id="PF26309">
    <property type="entry name" value="DUF8082"/>
    <property type="match status" value="1"/>
</dbReference>
<organism evidence="2 3">
    <name type="scientific">Massilia atriviolacea</name>
    <dbReference type="NCBI Taxonomy" id="2495579"/>
    <lineage>
        <taxon>Bacteria</taxon>
        <taxon>Pseudomonadati</taxon>
        <taxon>Pseudomonadota</taxon>
        <taxon>Betaproteobacteria</taxon>
        <taxon>Burkholderiales</taxon>
        <taxon>Oxalobacteraceae</taxon>
        <taxon>Telluria group</taxon>
        <taxon>Massilia</taxon>
    </lineage>
</organism>
<protein>
    <recommendedName>
        <fullName evidence="1">DUF8082 domain-containing protein</fullName>
    </recommendedName>
</protein>
<dbReference type="EMBL" id="RXLQ01000007">
    <property type="protein sequence ID" value="RSZ58366.1"/>
    <property type="molecule type" value="Genomic_DNA"/>
</dbReference>
<dbReference type="OrthoDB" id="8751395at2"/>
<comment type="caution">
    <text evidence="2">The sequence shown here is derived from an EMBL/GenBank/DDBJ whole genome shotgun (WGS) entry which is preliminary data.</text>
</comment>
<keyword evidence="3" id="KW-1185">Reference proteome</keyword>
<name>A0A430HLE3_9BURK</name>
<sequence>MTHQELMPFGGIVEQLRQFCDQRRTGTAFIVSDDNRMAQVHMDSGNIVMLLCRGRRGADALAAMRTMLRASVRFDDSYVARKDNPKAAGVSLADLLDDPAPLRPRVPLRAGPQPTRPRPPPAVFASADLLRLERMLAGHIGPMATIVCAEHASEASDLRALVLALAADIPDKKQAADFRLEAGRALGLGAV</sequence>
<gene>
    <name evidence="2" type="ORF">EJB06_15590</name>
</gene>
<dbReference type="AlphaFoldDB" id="A0A430HLE3"/>
<dbReference type="Proteomes" id="UP000278085">
    <property type="component" value="Unassembled WGS sequence"/>
</dbReference>
<dbReference type="InterPro" id="IPR058395">
    <property type="entry name" value="DUF8082"/>
</dbReference>
<evidence type="ECO:0000313" key="3">
    <source>
        <dbReference type="Proteomes" id="UP000278085"/>
    </source>
</evidence>
<dbReference type="RefSeq" id="WP_126074939.1">
    <property type="nucleotide sequence ID" value="NZ_CP051166.1"/>
</dbReference>